<proteinExistence type="predicted"/>
<gene>
    <name evidence="1" type="ORF">VNO78_26118</name>
</gene>
<accession>A0AAN9X9D8</accession>
<organism evidence="1 2">
    <name type="scientific">Psophocarpus tetragonolobus</name>
    <name type="common">Winged bean</name>
    <name type="synonym">Dolichos tetragonolobus</name>
    <dbReference type="NCBI Taxonomy" id="3891"/>
    <lineage>
        <taxon>Eukaryota</taxon>
        <taxon>Viridiplantae</taxon>
        <taxon>Streptophyta</taxon>
        <taxon>Embryophyta</taxon>
        <taxon>Tracheophyta</taxon>
        <taxon>Spermatophyta</taxon>
        <taxon>Magnoliopsida</taxon>
        <taxon>eudicotyledons</taxon>
        <taxon>Gunneridae</taxon>
        <taxon>Pentapetalae</taxon>
        <taxon>rosids</taxon>
        <taxon>fabids</taxon>
        <taxon>Fabales</taxon>
        <taxon>Fabaceae</taxon>
        <taxon>Papilionoideae</taxon>
        <taxon>50 kb inversion clade</taxon>
        <taxon>NPAAA clade</taxon>
        <taxon>indigoferoid/millettioid clade</taxon>
        <taxon>Phaseoleae</taxon>
        <taxon>Psophocarpus</taxon>
    </lineage>
</organism>
<name>A0AAN9X9D8_PSOTE</name>
<dbReference type="Proteomes" id="UP001386955">
    <property type="component" value="Unassembled WGS sequence"/>
</dbReference>
<evidence type="ECO:0000313" key="1">
    <source>
        <dbReference type="EMBL" id="KAK7386131.1"/>
    </source>
</evidence>
<dbReference type="EMBL" id="JAYMYS010000007">
    <property type="protein sequence ID" value="KAK7386131.1"/>
    <property type="molecule type" value="Genomic_DNA"/>
</dbReference>
<sequence>MAPDLEPKSDPQHMNARKKILVPVKVHMDHDVFGTERVPIKKLSSACGDEDVDVDIVGCSNLGKAFVVEDSWKNAPECSSSFGDTVSCVYNVSSFSDTEVESRLDEPFSSTCDDWSESCKARKKRMTKCLTGHWRRFIRPISWRCKWIELQMKQLQSQTRKYEKELAMYDYNTKQLYFANLTLDGSNIKSVPISGRMLVNKVMKRNKRKRVEEKCDITSYMSNHSLFSYHEKTGCTADTCSKDFHDIGIGGDNDSNKEFKPNEEFSYGEYENIDESLDYIIQQIEAIQAQVQQLKTRTNTVISENCGKFCSITQLSMPGPSDRFNDFGMRSPTFTGNGSTFPSSFPHSSSQFQSKFHMEDFLMAGNASASRERIIPYIETTNRHRLDDSQEDCAKYEVLIQNQAFEEEWHDFNYDENDFLERTKESIEEDKFIYEVKDEVLVQKQLCEEEWHGFKHDENCFIERSNESIEEDNFISQIQASEHNSPENVVHNEHFTWNSFYPLMSNVPRNKRKRRTKSIAQGGGGGA</sequence>
<dbReference type="PANTHER" id="PTHR34057">
    <property type="entry name" value="ELONGATION FACTOR"/>
    <property type="match status" value="1"/>
</dbReference>
<dbReference type="InterPro" id="IPR038745">
    <property type="entry name" value="AT4G37440-like"/>
</dbReference>
<evidence type="ECO:0000313" key="2">
    <source>
        <dbReference type="Proteomes" id="UP001386955"/>
    </source>
</evidence>
<reference evidence="1 2" key="1">
    <citation type="submission" date="2024-01" db="EMBL/GenBank/DDBJ databases">
        <title>The genomes of 5 underutilized Papilionoideae crops provide insights into root nodulation and disease resistanc.</title>
        <authorList>
            <person name="Jiang F."/>
        </authorList>
    </citation>
    <scope>NUCLEOTIDE SEQUENCE [LARGE SCALE GENOMIC DNA]</scope>
    <source>
        <strain evidence="1">DUOXIRENSHENG_FW03</strain>
        <tissue evidence="1">Leaves</tissue>
    </source>
</reference>
<keyword evidence="2" id="KW-1185">Reference proteome</keyword>
<dbReference type="AlphaFoldDB" id="A0AAN9X9D8"/>
<dbReference type="PANTHER" id="PTHR34057:SF10">
    <property type="entry name" value="TRANSPOSASE, PTTA_EN_SPM, PLANT"/>
    <property type="match status" value="1"/>
</dbReference>
<protein>
    <submittedName>
        <fullName evidence="1">Uncharacterized protein</fullName>
    </submittedName>
</protein>
<dbReference type="CDD" id="cd11650">
    <property type="entry name" value="AT4G37440_like"/>
    <property type="match status" value="1"/>
</dbReference>
<comment type="caution">
    <text evidence="1">The sequence shown here is derived from an EMBL/GenBank/DDBJ whole genome shotgun (WGS) entry which is preliminary data.</text>
</comment>